<dbReference type="InterPro" id="IPR036514">
    <property type="entry name" value="SGNH_hydro_sf"/>
</dbReference>
<dbReference type="GO" id="GO:0016788">
    <property type="term" value="F:hydrolase activity, acting on ester bonds"/>
    <property type="evidence" value="ECO:0007669"/>
    <property type="project" value="InterPro"/>
</dbReference>
<dbReference type="EMBL" id="HBGO01017133">
    <property type="protein sequence ID" value="CAD9338656.1"/>
    <property type="molecule type" value="Transcribed_RNA"/>
</dbReference>
<dbReference type="PANTHER" id="PTHR14209">
    <property type="entry name" value="ISOAMYL ACETATE-HYDROLYZING ESTERASE 1"/>
    <property type="match status" value="1"/>
</dbReference>
<name>A0A7S1ZGZ6_TRICV</name>
<gene>
    <name evidence="1" type="ORF">OSIN01602_LOCUS9763</name>
</gene>
<dbReference type="PANTHER" id="PTHR14209:SF19">
    <property type="entry name" value="ISOAMYL ACETATE-HYDROLYZING ESTERASE 1 HOMOLOG"/>
    <property type="match status" value="1"/>
</dbReference>
<protein>
    <recommendedName>
        <fullName evidence="2">SGNH hydrolase-type esterase domain-containing protein</fullName>
    </recommendedName>
</protein>
<dbReference type="Gene3D" id="3.40.50.1110">
    <property type="entry name" value="SGNH hydrolase"/>
    <property type="match status" value="1"/>
</dbReference>
<dbReference type="Pfam" id="PF00657">
    <property type="entry name" value="Lipase_GDSL"/>
    <property type="match status" value="1"/>
</dbReference>
<proteinExistence type="predicted"/>
<dbReference type="SUPFAM" id="SSF52266">
    <property type="entry name" value="SGNH hydrolase"/>
    <property type="match status" value="1"/>
</dbReference>
<evidence type="ECO:0008006" key="2">
    <source>
        <dbReference type="Google" id="ProtNLM"/>
    </source>
</evidence>
<organism evidence="1">
    <name type="scientific">Trieres chinensis</name>
    <name type="common">Marine centric diatom</name>
    <name type="synonym">Odontella sinensis</name>
    <dbReference type="NCBI Taxonomy" id="1514140"/>
    <lineage>
        <taxon>Eukaryota</taxon>
        <taxon>Sar</taxon>
        <taxon>Stramenopiles</taxon>
        <taxon>Ochrophyta</taxon>
        <taxon>Bacillariophyta</taxon>
        <taxon>Mediophyceae</taxon>
        <taxon>Biddulphiophycidae</taxon>
        <taxon>Eupodiscales</taxon>
        <taxon>Parodontellaceae</taxon>
        <taxon>Trieres</taxon>
    </lineage>
</organism>
<dbReference type="InterPro" id="IPR045136">
    <property type="entry name" value="Iah1-like"/>
</dbReference>
<dbReference type="CDD" id="cd01838">
    <property type="entry name" value="Isoamyl_acetate_hydrolase_like"/>
    <property type="match status" value="1"/>
</dbReference>
<dbReference type="AlphaFoldDB" id="A0A7S1ZGZ6"/>
<accession>A0A7S1ZGZ6</accession>
<reference evidence="1" key="1">
    <citation type="submission" date="2021-01" db="EMBL/GenBank/DDBJ databases">
        <authorList>
            <person name="Corre E."/>
            <person name="Pelletier E."/>
            <person name="Niang G."/>
            <person name="Scheremetjew M."/>
            <person name="Finn R."/>
            <person name="Kale V."/>
            <person name="Holt S."/>
            <person name="Cochrane G."/>
            <person name="Meng A."/>
            <person name="Brown T."/>
            <person name="Cohen L."/>
        </authorList>
    </citation>
    <scope>NUCLEOTIDE SEQUENCE</scope>
    <source>
        <strain evidence="1">Grunow 1884</strain>
    </source>
</reference>
<dbReference type="InterPro" id="IPR001087">
    <property type="entry name" value="GDSL"/>
</dbReference>
<sequence>MADLNRSGTYDSIFFLAIILFAFVVPTMSTSAAESFDDPTPRGALGRRPKIVLLGDSLTQLSFSPSLSGWGAALADAYQRRADVLNRGMSGYNTDWYLRYLRTEGGMEDALGCGEDIVAAVVFFGANDASHPELNARQHVPLERYKANLKEIIGMVKEATGGRAKAIVVGPPPVDHAGRLRYQVERYGDKATGELERTLELSGKYAAAASEVAKEVGVPYLDLWGEMQQEASSPVTKGDQDETCEKEEPWARYLSDGLHFSREGNNFVGECLLQLFQEEYPDLSVTPCPRTGFWGNSASTCLGLQQSGPWHDVLGNAESVEKAFGDSKEGASG</sequence>
<evidence type="ECO:0000313" key="1">
    <source>
        <dbReference type="EMBL" id="CAD9338656.1"/>
    </source>
</evidence>